<dbReference type="EMBL" id="QDGZ01000001">
    <property type="protein sequence ID" value="PVG84351.1"/>
    <property type="molecule type" value="Genomic_DNA"/>
</dbReference>
<dbReference type="OrthoDB" id="3399139at2"/>
<dbReference type="SUPFAM" id="SSF52833">
    <property type="entry name" value="Thioredoxin-like"/>
    <property type="match status" value="1"/>
</dbReference>
<accession>A0A2T8FF53</accession>
<reference evidence="1 2" key="1">
    <citation type="submission" date="2018-04" db="EMBL/GenBank/DDBJ databases">
        <title>Genome of Nocardioides gansuensis WSJ-1.</title>
        <authorList>
            <person name="Wu S."/>
            <person name="Wang G."/>
        </authorList>
    </citation>
    <scope>NUCLEOTIDE SEQUENCE [LARGE SCALE GENOMIC DNA]</scope>
    <source>
        <strain evidence="1 2">WSJ-1</strain>
    </source>
</reference>
<dbReference type="Pfam" id="PF06999">
    <property type="entry name" value="Suc_Fer-like"/>
    <property type="match status" value="1"/>
</dbReference>
<dbReference type="AlphaFoldDB" id="A0A2T8FF53"/>
<protein>
    <submittedName>
        <fullName evidence="1">Sucrase ferredoxin</fullName>
    </submittedName>
</protein>
<evidence type="ECO:0000313" key="1">
    <source>
        <dbReference type="EMBL" id="PVG84351.1"/>
    </source>
</evidence>
<comment type="caution">
    <text evidence="1">The sequence shown here is derived from an EMBL/GenBank/DDBJ whole genome shotgun (WGS) entry which is preliminary data.</text>
</comment>
<sequence>MAEFRCAAASRERGDSLAGTASTVRRFLLLEHPGPWGVYALHEARLPDGLGDRLIRDSHAAGVRVLLIRRPGRTPAGPTRVFAAHTAGEQPWVETALLDDVREVADLDLAALGRDQSLGLDVHPDPVLAVCTHGRHDACCAERGRPVVLALAAAGHDVWEVSHIGGDRFAGNALVLPHGLYYGGLDADSGLELARATAEGRLLLEHLRGRSSLPMPVQAAEIALRRHLGEHRVGAVCFRGATRRDDVVTARFDIDGLEHVVRVTTRHEDPQQLTCRLDQTSPVPSFETDVLS</sequence>
<gene>
    <name evidence="1" type="ORF">DDE18_01630</name>
</gene>
<dbReference type="InterPro" id="IPR036249">
    <property type="entry name" value="Thioredoxin-like_sf"/>
</dbReference>
<name>A0A2T8FF53_9ACTN</name>
<evidence type="ECO:0000313" key="2">
    <source>
        <dbReference type="Proteomes" id="UP000246018"/>
    </source>
</evidence>
<organism evidence="1 2">
    <name type="scientific">Nocardioides gansuensis</name>
    <dbReference type="NCBI Taxonomy" id="2138300"/>
    <lineage>
        <taxon>Bacteria</taxon>
        <taxon>Bacillati</taxon>
        <taxon>Actinomycetota</taxon>
        <taxon>Actinomycetes</taxon>
        <taxon>Propionibacteriales</taxon>
        <taxon>Nocardioidaceae</taxon>
        <taxon>Nocardioides</taxon>
    </lineage>
</organism>
<dbReference type="InterPro" id="IPR009737">
    <property type="entry name" value="Aim32/Apd1-like"/>
</dbReference>
<dbReference type="CDD" id="cd03062">
    <property type="entry name" value="TRX_Fd_Sucrase"/>
    <property type="match status" value="1"/>
</dbReference>
<proteinExistence type="predicted"/>
<keyword evidence="2" id="KW-1185">Reference proteome</keyword>
<dbReference type="RefSeq" id="WP_116570482.1">
    <property type="nucleotide sequence ID" value="NZ_QDGZ01000001.1"/>
</dbReference>
<dbReference type="Proteomes" id="UP000246018">
    <property type="component" value="Unassembled WGS sequence"/>
</dbReference>